<feature type="compositionally biased region" description="Basic and acidic residues" evidence="1">
    <location>
        <begin position="90"/>
        <end position="99"/>
    </location>
</feature>
<dbReference type="PANTHER" id="PTHR37716:SF1">
    <property type="entry name" value="OS07G0568900 PROTEIN"/>
    <property type="match status" value="1"/>
</dbReference>
<evidence type="ECO:0000256" key="1">
    <source>
        <dbReference type="SAM" id="MobiDB-lite"/>
    </source>
</evidence>
<proteinExistence type="predicted"/>
<dbReference type="GO" id="GO:0009535">
    <property type="term" value="C:chloroplast thylakoid membrane"/>
    <property type="evidence" value="ECO:0007669"/>
    <property type="project" value="TreeGrafter"/>
</dbReference>
<dbReference type="AlphaFoldDB" id="A0A8B8JUS7"/>
<keyword evidence="3" id="KW-1185">Reference proteome</keyword>
<evidence type="ECO:0000313" key="3">
    <source>
        <dbReference type="Proteomes" id="UP000694853"/>
    </source>
</evidence>
<dbReference type="RefSeq" id="XP_027335267.1">
    <property type="nucleotide sequence ID" value="XM_027479466.1"/>
</dbReference>
<evidence type="ECO:0000256" key="2">
    <source>
        <dbReference type="SAM" id="Phobius"/>
    </source>
</evidence>
<feature type="region of interest" description="Disordered" evidence="1">
    <location>
        <begin position="78"/>
        <end position="99"/>
    </location>
</feature>
<keyword evidence="2" id="KW-0812">Transmembrane</keyword>
<name>A0A8B8JUS7_ABRPR</name>
<keyword evidence="2" id="KW-0472">Membrane</keyword>
<feature type="compositionally biased region" description="Low complexity" evidence="1">
    <location>
        <begin position="78"/>
        <end position="88"/>
    </location>
</feature>
<accession>A0A8B8JUS7</accession>
<keyword evidence="2" id="KW-1133">Transmembrane helix</keyword>
<dbReference type="OrthoDB" id="780445at2759"/>
<reference evidence="3" key="1">
    <citation type="journal article" date="2019" name="Toxins">
        <title>Detection of Abrin-Like and Prepropulchellin-Like Toxin Genes and Transcripts Using Whole Genome Sequencing and Full-Length Transcript Sequencing of Abrus precatorius.</title>
        <authorList>
            <person name="Hovde B.T."/>
            <person name="Daligault H.E."/>
            <person name="Hanschen E.R."/>
            <person name="Kunde Y.A."/>
            <person name="Johnson M.B."/>
            <person name="Starkenburg S.R."/>
            <person name="Johnson S.L."/>
        </authorList>
    </citation>
    <scope>NUCLEOTIDE SEQUENCE [LARGE SCALE GENOMIC DNA]</scope>
</reference>
<evidence type="ECO:0000313" key="4">
    <source>
        <dbReference type="RefSeq" id="XP_027335267.1"/>
    </source>
</evidence>
<dbReference type="GeneID" id="113849514"/>
<gene>
    <name evidence="4" type="primary">LOC113849514</name>
</gene>
<dbReference type="PANTHER" id="PTHR37716">
    <property type="entry name" value="OS07G0568900 PROTEIN"/>
    <property type="match status" value="1"/>
</dbReference>
<protein>
    <submittedName>
        <fullName evidence="4">Uncharacterized protein LOC113849514</fullName>
    </submittedName>
</protein>
<sequence length="146" mass="16430">MFFSMNLLCFYKQPPTLFAPLSTQLIPINEGIFKDKRLITNPSSFGTVHAVKEDSQSQQYEIDPEKAREALKKLDEQIQSQSTKQISSPKVRDSDVKLTEEQVSGTDGKLEISDSFLLSLTTGLVLFTIFYNILFYTVIKPSIDGA</sequence>
<dbReference type="KEGG" id="aprc:113849514"/>
<organism evidence="3 4">
    <name type="scientific">Abrus precatorius</name>
    <name type="common">Indian licorice</name>
    <name type="synonym">Glycine abrus</name>
    <dbReference type="NCBI Taxonomy" id="3816"/>
    <lineage>
        <taxon>Eukaryota</taxon>
        <taxon>Viridiplantae</taxon>
        <taxon>Streptophyta</taxon>
        <taxon>Embryophyta</taxon>
        <taxon>Tracheophyta</taxon>
        <taxon>Spermatophyta</taxon>
        <taxon>Magnoliopsida</taxon>
        <taxon>eudicotyledons</taxon>
        <taxon>Gunneridae</taxon>
        <taxon>Pentapetalae</taxon>
        <taxon>rosids</taxon>
        <taxon>fabids</taxon>
        <taxon>Fabales</taxon>
        <taxon>Fabaceae</taxon>
        <taxon>Papilionoideae</taxon>
        <taxon>50 kb inversion clade</taxon>
        <taxon>NPAAA clade</taxon>
        <taxon>indigoferoid/millettioid clade</taxon>
        <taxon>Abreae</taxon>
        <taxon>Abrus</taxon>
    </lineage>
</organism>
<feature type="transmembrane region" description="Helical" evidence="2">
    <location>
        <begin position="116"/>
        <end position="139"/>
    </location>
</feature>
<reference evidence="4" key="2">
    <citation type="submission" date="2025-08" db="UniProtKB">
        <authorList>
            <consortium name="RefSeq"/>
        </authorList>
    </citation>
    <scope>IDENTIFICATION</scope>
    <source>
        <tissue evidence="4">Young leaves</tissue>
    </source>
</reference>
<dbReference type="Proteomes" id="UP000694853">
    <property type="component" value="Unplaced"/>
</dbReference>